<feature type="domain" description="2Fe-2S ferredoxin-type" evidence="6">
    <location>
        <begin position="2"/>
        <end position="78"/>
    </location>
</feature>
<dbReference type="GO" id="GO:0051537">
    <property type="term" value="F:2 iron, 2 sulfur cluster binding"/>
    <property type="evidence" value="ECO:0007669"/>
    <property type="project" value="UniProtKB-KW"/>
</dbReference>
<dbReference type="Pfam" id="PF01799">
    <property type="entry name" value="Fer2_2"/>
    <property type="match status" value="1"/>
</dbReference>
<dbReference type="InterPro" id="IPR006058">
    <property type="entry name" value="2Fe2S_fd_BS"/>
</dbReference>
<dbReference type="InterPro" id="IPR012675">
    <property type="entry name" value="Beta-grasp_dom_sf"/>
</dbReference>
<dbReference type="Gene3D" id="3.10.20.30">
    <property type="match status" value="1"/>
</dbReference>
<sequence>MPAYQLTVNGRVRTVDAGADTPLLWVLRDTLGLTGTKFGCGQGVCGSCTVHLDGQAVKSCQTSLKEAAGRTVVTVEGLSKDGTHPVQQAWLAEDVAQCGYCQPGMIMTAAALLQHKAHPTDGDIDEAFADHVCRCGTYPRVRKAVLRAAGGAK</sequence>
<keyword evidence="1" id="KW-0001">2Fe-2S</keyword>
<accession>A0A936K5V9</accession>
<dbReference type="GO" id="GO:0016491">
    <property type="term" value="F:oxidoreductase activity"/>
    <property type="evidence" value="ECO:0007669"/>
    <property type="project" value="UniProtKB-KW"/>
</dbReference>
<dbReference type="InterPro" id="IPR036884">
    <property type="entry name" value="2Fe-2S-bd_dom_sf"/>
</dbReference>
<name>A0A936K5V9_9BACT</name>
<keyword evidence="2" id="KW-0479">Metal-binding</keyword>
<proteinExistence type="predicted"/>
<evidence type="ECO:0000313" key="7">
    <source>
        <dbReference type="EMBL" id="MBK8571535.1"/>
    </source>
</evidence>
<keyword evidence="4" id="KW-0408">Iron</keyword>
<dbReference type="SUPFAM" id="SSF47741">
    <property type="entry name" value="CO dehydrogenase ISP C-domain like"/>
    <property type="match status" value="1"/>
</dbReference>
<dbReference type="InterPro" id="IPR036010">
    <property type="entry name" value="2Fe-2S_ferredoxin-like_sf"/>
</dbReference>
<evidence type="ECO:0000256" key="3">
    <source>
        <dbReference type="ARBA" id="ARBA00023002"/>
    </source>
</evidence>
<dbReference type="GO" id="GO:0046872">
    <property type="term" value="F:metal ion binding"/>
    <property type="evidence" value="ECO:0007669"/>
    <property type="project" value="UniProtKB-KW"/>
</dbReference>
<protein>
    <submittedName>
        <fullName evidence="7">(2Fe-2S)-binding protein</fullName>
    </submittedName>
</protein>
<dbReference type="InterPro" id="IPR001041">
    <property type="entry name" value="2Fe-2S_ferredoxin-type"/>
</dbReference>
<dbReference type="AlphaFoldDB" id="A0A936K5V9"/>
<comment type="caution">
    <text evidence="7">The sequence shown here is derived from an EMBL/GenBank/DDBJ whole genome shotgun (WGS) entry which is preliminary data.</text>
</comment>
<dbReference type="SUPFAM" id="SSF54292">
    <property type="entry name" value="2Fe-2S ferredoxin-like"/>
    <property type="match status" value="1"/>
</dbReference>
<dbReference type="EMBL" id="JADKCH010000001">
    <property type="protein sequence ID" value="MBK8571535.1"/>
    <property type="molecule type" value="Genomic_DNA"/>
</dbReference>
<dbReference type="PROSITE" id="PS00197">
    <property type="entry name" value="2FE2S_FER_1"/>
    <property type="match status" value="1"/>
</dbReference>
<gene>
    <name evidence="7" type="ORF">IPN91_02615</name>
</gene>
<dbReference type="PROSITE" id="PS51085">
    <property type="entry name" value="2FE2S_FER_2"/>
    <property type="match status" value="1"/>
</dbReference>
<dbReference type="Gene3D" id="1.10.150.120">
    <property type="entry name" value="[2Fe-2S]-binding domain"/>
    <property type="match status" value="1"/>
</dbReference>
<evidence type="ECO:0000259" key="6">
    <source>
        <dbReference type="PROSITE" id="PS51085"/>
    </source>
</evidence>
<dbReference type="CDD" id="cd00207">
    <property type="entry name" value="fer2"/>
    <property type="match status" value="1"/>
</dbReference>
<evidence type="ECO:0000256" key="2">
    <source>
        <dbReference type="ARBA" id="ARBA00022723"/>
    </source>
</evidence>
<evidence type="ECO:0000313" key="8">
    <source>
        <dbReference type="Proteomes" id="UP000709959"/>
    </source>
</evidence>
<dbReference type="InterPro" id="IPR051452">
    <property type="entry name" value="Diverse_Oxidoreductases"/>
</dbReference>
<reference evidence="7 8" key="1">
    <citation type="submission" date="2020-10" db="EMBL/GenBank/DDBJ databases">
        <title>Connecting structure to function with the recovery of over 1000 high-quality activated sludge metagenome-assembled genomes encoding full-length rRNA genes using long-read sequencing.</title>
        <authorList>
            <person name="Singleton C.M."/>
            <person name="Petriglieri F."/>
            <person name="Kristensen J.M."/>
            <person name="Kirkegaard R.H."/>
            <person name="Michaelsen T.Y."/>
            <person name="Andersen M.H."/>
            <person name="Karst S.M."/>
            <person name="Dueholm M.S."/>
            <person name="Nielsen P.H."/>
            <person name="Albertsen M."/>
        </authorList>
    </citation>
    <scope>NUCLEOTIDE SEQUENCE [LARGE SCALE GENOMIC DNA]</scope>
    <source>
        <strain evidence="7">OdNE_18-Q3-R46-58_MAXAC.008</strain>
    </source>
</reference>
<dbReference type="InterPro" id="IPR002888">
    <property type="entry name" value="2Fe-2S-bd"/>
</dbReference>
<dbReference type="PANTHER" id="PTHR44379:SF2">
    <property type="entry name" value="BLR6218 PROTEIN"/>
    <property type="match status" value="1"/>
</dbReference>
<evidence type="ECO:0000256" key="4">
    <source>
        <dbReference type="ARBA" id="ARBA00023004"/>
    </source>
</evidence>
<keyword evidence="5" id="KW-0411">Iron-sulfur</keyword>
<dbReference type="Pfam" id="PF00111">
    <property type="entry name" value="Fer2"/>
    <property type="match status" value="1"/>
</dbReference>
<keyword evidence="3" id="KW-0560">Oxidoreductase</keyword>
<organism evidence="7 8">
    <name type="scientific">Candidatus Geothrix odensensis</name>
    <dbReference type="NCBI Taxonomy" id="2954440"/>
    <lineage>
        <taxon>Bacteria</taxon>
        <taxon>Pseudomonadati</taxon>
        <taxon>Acidobacteriota</taxon>
        <taxon>Holophagae</taxon>
        <taxon>Holophagales</taxon>
        <taxon>Holophagaceae</taxon>
        <taxon>Geothrix</taxon>
    </lineage>
</organism>
<dbReference type="PANTHER" id="PTHR44379">
    <property type="entry name" value="OXIDOREDUCTASE WITH IRON-SULFUR SUBUNIT"/>
    <property type="match status" value="1"/>
</dbReference>
<evidence type="ECO:0000256" key="1">
    <source>
        <dbReference type="ARBA" id="ARBA00022714"/>
    </source>
</evidence>
<dbReference type="Proteomes" id="UP000709959">
    <property type="component" value="Unassembled WGS sequence"/>
</dbReference>
<evidence type="ECO:0000256" key="5">
    <source>
        <dbReference type="ARBA" id="ARBA00023014"/>
    </source>
</evidence>